<accession>A0ABQ9JKZ3</accession>
<comment type="caution">
    <text evidence="2">The sequence shown here is derived from an EMBL/GenBank/DDBJ whole genome shotgun (WGS) entry which is preliminary data.</text>
</comment>
<keyword evidence="3" id="KW-1185">Reference proteome</keyword>
<evidence type="ECO:0000313" key="2">
    <source>
        <dbReference type="EMBL" id="KAJ8978865.1"/>
    </source>
</evidence>
<evidence type="ECO:0000313" key="3">
    <source>
        <dbReference type="Proteomes" id="UP001162164"/>
    </source>
</evidence>
<organism evidence="2 3">
    <name type="scientific">Molorchus minor</name>
    <dbReference type="NCBI Taxonomy" id="1323400"/>
    <lineage>
        <taxon>Eukaryota</taxon>
        <taxon>Metazoa</taxon>
        <taxon>Ecdysozoa</taxon>
        <taxon>Arthropoda</taxon>
        <taxon>Hexapoda</taxon>
        <taxon>Insecta</taxon>
        <taxon>Pterygota</taxon>
        <taxon>Neoptera</taxon>
        <taxon>Endopterygota</taxon>
        <taxon>Coleoptera</taxon>
        <taxon>Polyphaga</taxon>
        <taxon>Cucujiformia</taxon>
        <taxon>Chrysomeloidea</taxon>
        <taxon>Cerambycidae</taxon>
        <taxon>Lamiinae</taxon>
        <taxon>Monochamini</taxon>
        <taxon>Molorchus</taxon>
    </lineage>
</organism>
<gene>
    <name evidence="2" type="ORF">NQ317_009009</name>
</gene>
<proteinExistence type="predicted"/>
<sequence>MYQNYCERTMQRTQAFCSQPQKTNVYSNKNYNQNVKNSDYNSDTNQPCSEVNHKEQNMLVNCQYIGRIDERLQENEKGRVGLVDHKNVDYFQSNMEEFKNPRTCGRKSPNRSSEGDDSKNASVEIFNKPLYTKWHEGLFSVMKGHERPRDEHEPTRPVQNLFASSKTCSSFQQACSNLFACPTVLFTCSTDLLPKFVHLFNRLVQNMFTCSRDFSRIDTGYVSAESSMRKRGREGSHAHIGASPYWMLDKWTKKMPGLGLQGVQEKNRGNR</sequence>
<evidence type="ECO:0000256" key="1">
    <source>
        <dbReference type="SAM" id="MobiDB-lite"/>
    </source>
</evidence>
<feature type="region of interest" description="Disordered" evidence="1">
    <location>
        <begin position="99"/>
        <end position="119"/>
    </location>
</feature>
<reference evidence="2" key="1">
    <citation type="journal article" date="2023" name="Insect Mol. Biol.">
        <title>Genome sequencing provides insights into the evolution of gene families encoding plant cell wall-degrading enzymes in longhorned beetles.</title>
        <authorList>
            <person name="Shin N.R."/>
            <person name="Okamura Y."/>
            <person name="Kirsch R."/>
            <person name="Pauchet Y."/>
        </authorList>
    </citation>
    <scope>NUCLEOTIDE SEQUENCE</scope>
    <source>
        <strain evidence="2">MMC_N1</strain>
    </source>
</reference>
<dbReference type="EMBL" id="JAPWTJ010000395">
    <property type="protein sequence ID" value="KAJ8978865.1"/>
    <property type="molecule type" value="Genomic_DNA"/>
</dbReference>
<dbReference type="Proteomes" id="UP001162164">
    <property type="component" value="Unassembled WGS sequence"/>
</dbReference>
<name>A0ABQ9JKZ3_9CUCU</name>
<protein>
    <submittedName>
        <fullName evidence="2">Uncharacterized protein</fullName>
    </submittedName>
</protein>